<dbReference type="GO" id="GO:0009507">
    <property type="term" value="C:chloroplast"/>
    <property type="evidence" value="ECO:0007669"/>
    <property type="project" value="TreeGrafter"/>
</dbReference>
<gene>
    <name evidence="2" type="ORF">CB5_LOCUS23339</name>
</gene>
<dbReference type="GO" id="GO:0002161">
    <property type="term" value="F:aminoacyl-tRNA deacylase activity"/>
    <property type="evidence" value="ECO:0007669"/>
    <property type="project" value="TreeGrafter"/>
</dbReference>
<protein>
    <submittedName>
        <fullName evidence="2">Uncharacterized protein</fullName>
    </submittedName>
</protein>
<dbReference type="GO" id="GO:0005739">
    <property type="term" value="C:mitochondrion"/>
    <property type="evidence" value="ECO:0007669"/>
    <property type="project" value="TreeGrafter"/>
</dbReference>
<feature type="coiled-coil region" evidence="1">
    <location>
        <begin position="50"/>
        <end position="77"/>
    </location>
</feature>
<keyword evidence="1" id="KW-0175">Coiled coil</keyword>
<dbReference type="EMBL" id="LR862134">
    <property type="protein sequence ID" value="CAD1840128.1"/>
    <property type="molecule type" value="Genomic_DNA"/>
</dbReference>
<proteinExistence type="predicted"/>
<dbReference type="GO" id="GO:0006419">
    <property type="term" value="P:alanyl-tRNA aminoacylation"/>
    <property type="evidence" value="ECO:0007669"/>
    <property type="project" value="TreeGrafter"/>
</dbReference>
<dbReference type="PANTHER" id="PTHR11777">
    <property type="entry name" value="ALANYL-TRNA SYNTHETASE"/>
    <property type="match status" value="1"/>
</dbReference>
<sequence length="124" mass="13764">MCHSSLSIELGDWVNFTTGQNGSEELSVPLPKVATFKSRLDALAFPAATKADLRAKISQLEDQLRKAKKKIGEENIQKAVKAATEVAEAAASERKALFATAQQKWVLIQMLLEKQLSKLWIKRI</sequence>
<reference evidence="2" key="1">
    <citation type="submission" date="2020-07" db="EMBL/GenBank/DDBJ databases">
        <authorList>
            <person name="Lin J."/>
        </authorList>
    </citation>
    <scope>NUCLEOTIDE SEQUENCE</scope>
</reference>
<dbReference type="PANTHER" id="PTHR11777:SF9">
    <property type="entry name" value="ALANINE--TRNA LIGASE, CYTOPLASMIC"/>
    <property type="match status" value="1"/>
</dbReference>
<dbReference type="AlphaFoldDB" id="A0A6V7QAY6"/>
<evidence type="ECO:0000313" key="2">
    <source>
        <dbReference type="EMBL" id="CAD1840128.1"/>
    </source>
</evidence>
<organism evidence="2">
    <name type="scientific">Ananas comosus var. bracteatus</name>
    <name type="common">red pineapple</name>
    <dbReference type="NCBI Taxonomy" id="296719"/>
    <lineage>
        <taxon>Eukaryota</taxon>
        <taxon>Viridiplantae</taxon>
        <taxon>Streptophyta</taxon>
        <taxon>Embryophyta</taxon>
        <taxon>Tracheophyta</taxon>
        <taxon>Spermatophyta</taxon>
        <taxon>Magnoliopsida</taxon>
        <taxon>Liliopsida</taxon>
        <taxon>Poales</taxon>
        <taxon>Bromeliaceae</taxon>
        <taxon>Bromelioideae</taxon>
        <taxon>Ananas</taxon>
    </lineage>
</organism>
<accession>A0A6V7QAY6</accession>
<evidence type="ECO:0000256" key="1">
    <source>
        <dbReference type="SAM" id="Coils"/>
    </source>
</evidence>
<name>A0A6V7QAY6_ANACO</name>
<dbReference type="GO" id="GO:0004813">
    <property type="term" value="F:alanine-tRNA ligase activity"/>
    <property type="evidence" value="ECO:0007669"/>
    <property type="project" value="TreeGrafter"/>
</dbReference>
<dbReference type="InterPro" id="IPR050058">
    <property type="entry name" value="Ala-tRNA_ligase"/>
</dbReference>